<keyword evidence="2" id="KW-1185">Reference proteome</keyword>
<dbReference type="EMBL" id="WBMO01000003">
    <property type="protein sequence ID" value="MDV2477372.1"/>
    <property type="molecule type" value="Genomic_DNA"/>
</dbReference>
<comment type="caution">
    <text evidence="1">The sequence shown here is derived from an EMBL/GenBank/DDBJ whole genome shotgun (WGS) entry which is preliminary data.</text>
</comment>
<dbReference type="Proteomes" id="UP001275440">
    <property type="component" value="Unassembled WGS sequence"/>
</dbReference>
<organism evidence="1 2">
    <name type="scientific">Rhodococcus zopfii</name>
    <dbReference type="NCBI Taxonomy" id="43772"/>
    <lineage>
        <taxon>Bacteria</taxon>
        <taxon>Bacillati</taxon>
        <taxon>Actinomycetota</taxon>
        <taxon>Actinomycetes</taxon>
        <taxon>Mycobacteriales</taxon>
        <taxon>Nocardiaceae</taxon>
        <taxon>Rhodococcus</taxon>
    </lineage>
</organism>
<accession>A0ABU3WTM1</accession>
<proteinExistence type="predicted"/>
<evidence type="ECO:0000313" key="1">
    <source>
        <dbReference type="EMBL" id="MDV2477372.1"/>
    </source>
</evidence>
<name>A0ABU3WTM1_9NOCA</name>
<protein>
    <submittedName>
        <fullName evidence="1">Uncharacterized protein</fullName>
    </submittedName>
</protein>
<gene>
    <name evidence="1" type="ORF">F8M49_21955</name>
</gene>
<evidence type="ECO:0000313" key="2">
    <source>
        <dbReference type="Proteomes" id="UP001275440"/>
    </source>
</evidence>
<reference evidence="1 2" key="1">
    <citation type="submission" date="2019-10" db="EMBL/GenBank/DDBJ databases">
        <title>Draft Genome Assembly of Rhodococcus zopfii DSM44189.</title>
        <authorList>
            <person name="Sutton J.M."/>
            <person name="Akob D.M."/>
            <person name="Bushman T.J."/>
        </authorList>
    </citation>
    <scope>NUCLEOTIDE SEQUENCE [LARGE SCALE GENOMIC DNA]</scope>
    <source>
        <strain evidence="1 2">DSM 44189</strain>
    </source>
</reference>
<sequence>MVEFESVAHLVPRVLDPEFDDDTLREAVATRNTATAGRVEDAATTIPEQTVDALIEYLDRAPDLSPESDAPRA</sequence>